<dbReference type="STRING" id="307507.A0A2V0P2Y9"/>
<accession>A0A2V0P2Y9</accession>
<evidence type="ECO:0000313" key="4">
    <source>
        <dbReference type="Proteomes" id="UP000247498"/>
    </source>
</evidence>
<feature type="region of interest" description="Disordered" evidence="1">
    <location>
        <begin position="18"/>
        <end position="53"/>
    </location>
</feature>
<feature type="compositionally biased region" description="Gly residues" evidence="1">
    <location>
        <begin position="33"/>
        <end position="43"/>
    </location>
</feature>
<keyword evidence="2" id="KW-0472">Membrane</keyword>
<dbReference type="Proteomes" id="UP000247498">
    <property type="component" value="Unassembled WGS sequence"/>
</dbReference>
<dbReference type="AlphaFoldDB" id="A0A2V0P2Y9"/>
<reference evidence="3 4" key="1">
    <citation type="journal article" date="2018" name="Sci. Rep.">
        <title>Raphidocelis subcapitata (=Pseudokirchneriella subcapitata) provides an insight into genome evolution and environmental adaptations in the Sphaeropleales.</title>
        <authorList>
            <person name="Suzuki S."/>
            <person name="Yamaguchi H."/>
            <person name="Nakajima N."/>
            <person name="Kawachi M."/>
        </authorList>
    </citation>
    <scope>NUCLEOTIDE SEQUENCE [LARGE SCALE GENOMIC DNA]</scope>
    <source>
        <strain evidence="3 4">NIES-35</strain>
    </source>
</reference>
<comment type="caution">
    <text evidence="3">The sequence shown here is derived from an EMBL/GenBank/DDBJ whole genome shotgun (WGS) entry which is preliminary data.</text>
</comment>
<feature type="compositionally biased region" description="Gly residues" evidence="1">
    <location>
        <begin position="308"/>
        <end position="327"/>
    </location>
</feature>
<protein>
    <submittedName>
        <fullName evidence="3">Uncharacterized protein</fullName>
    </submittedName>
</protein>
<gene>
    <name evidence="3" type="ORF">Rsub_06198</name>
</gene>
<feature type="region of interest" description="Disordered" evidence="1">
    <location>
        <begin position="244"/>
        <end position="328"/>
    </location>
</feature>
<keyword evidence="2" id="KW-1133">Transmembrane helix</keyword>
<name>A0A2V0P2Y9_9CHLO</name>
<evidence type="ECO:0000256" key="1">
    <source>
        <dbReference type="SAM" id="MobiDB-lite"/>
    </source>
</evidence>
<feature type="compositionally biased region" description="Low complexity" evidence="1">
    <location>
        <begin position="244"/>
        <end position="255"/>
    </location>
</feature>
<sequence length="873" mass="91177">MQLVEAYQARDAGERRAFDQGVNGPSRTVGLALGSGGTGGGSGSRRQLQQADAQWAEPDSITSRIMMSVYTLEGRATEAAPFGGARIVGPIYLTRFPGWPFSLEISMRLDVEAPSLKGRVVVQTHPAAPAMQNTFSLDGDKAWCIGPDIIGSQSYGASVQAEISKVWHSAILELAARALADSGRFDDSHRAALAEVCALDDAVEAASAWGPFDDAPAGQFGVNVQKALHSVIAAFGCDDLAPAAAPDAYEDSPPSDVEPADDEPSEEGERPTIPGMAEATGDGGGGGSGGGGGGGGGVEQAQAQPAGGAAGAAAGGSGGGGGGGGGVEAQAQPAGGAAGAAAGGSGGGGGGGGGLAKLHAWVGQLQVFVLVTLTGRAAHLWQQRPDSGEILGTNANKALLARLTHLVHVAGWWPDVRFKQPILAELVAKRLLALHHTTTSMPDLVVHSKTQMVEMLRDASGPPSGIEGLVGDAIESLFAGPRISCLAACAPVVGPRAPHYRTLLGILTAADRVMGTAFISALDDLKGRLQDCSGGVEERQGRPLSKPTLATGAPICSQVGVPRSLTCPYTLELCAREASSEGPEGWVIIIIFIWNPTIVVIIISCISIMVPRFVWCPRSASFFVGLSRGVIGEVTDSKESQGGILCSENLVQAKVPARKLPRDVKLLLERQKLQPDTVLWGHLQMALRQFAAGEPEVSVAALIEEAVKTSPPGSALERALAALPRGALRLRKVPLVAHPALPYGLFDRSAYYAWLSSAPKMENVAVFVNDLERQQRVYGKMEFEAWDVETFHMKITARGGGGLVCFDELTGFVQWAGRGAELDFLPARVMVETREGVVLTLGGWVSQKKASMKLDRIRLVVQLRGAWGVFVQV</sequence>
<evidence type="ECO:0000256" key="2">
    <source>
        <dbReference type="SAM" id="Phobius"/>
    </source>
</evidence>
<dbReference type="EMBL" id="BDRX01000046">
    <property type="protein sequence ID" value="GBF93949.1"/>
    <property type="molecule type" value="Genomic_DNA"/>
</dbReference>
<organism evidence="3 4">
    <name type="scientific">Raphidocelis subcapitata</name>
    <dbReference type="NCBI Taxonomy" id="307507"/>
    <lineage>
        <taxon>Eukaryota</taxon>
        <taxon>Viridiplantae</taxon>
        <taxon>Chlorophyta</taxon>
        <taxon>core chlorophytes</taxon>
        <taxon>Chlorophyceae</taxon>
        <taxon>CS clade</taxon>
        <taxon>Sphaeropleales</taxon>
        <taxon>Selenastraceae</taxon>
        <taxon>Raphidocelis</taxon>
    </lineage>
</organism>
<dbReference type="InParanoid" id="A0A2V0P2Y9"/>
<keyword evidence="2" id="KW-0812">Transmembrane</keyword>
<feature type="compositionally biased region" description="Gly residues" evidence="1">
    <location>
        <begin position="281"/>
        <end position="298"/>
    </location>
</feature>
<proteinExistence type="predicted"/>
<keyword evidence="4" id="KW-1185">Reference proteome</keyword>
<evidence type="ECO:0000313" key="3">
    <source>
        <dbReference type="EMBL" id="GBF93949.1"/>
    </source>
</evidence>
<feature type="transmembrane region" description="Helical" evidence="2">
    <location>
        <begin position="586"/>
        <end position="610"/>
    </location>
</feature>